<dbReference type="EMBL" id="LR797378">
    <property type="protein sequence ID" value="CAB4211687.1"/>
    <property type="molecule type" value="Genomic_DNA"/>
</dbReference>
<sequence length="95" mass="10332">MARTASLIPSVKLTTALPLDVITQLNAHLYSELEGRIPFGSHQQFFTEQIRAFFSDKHLDLAPYLGTSPGAIVVSGTPEAIELLKGLIHEQSNTA</sequence>
<dbReference type="EMBL" id="LR796851">
    <property type="protein sequence ID" value="CAB4170192.1"/>
    <property type="molecule type" value="Genomic_DNA"/>
</dbReference>
<gene>
    <name evidence="3" type="ORF">UFOVP1079_31</name>
    <name evidence="4" type="ORF">UFOVP1320_35</name>
    <name evidence="5" type="ORF">UFOVP1431_20</name>
    <name evidence="6" type="ORF">UFOVP1527_21</name>
    <name evidence="1" type="ORF">UFOVP548_50</name>
    <name evidence="2" type="ORF">UFOVP904_50</name>
</gene>
<evidence type="ECO:0000313" key="1">
    <source>
        <dbReference type="EMBL" id="CAB4149830.1"/>
    </source>
</evidence>
<dbReference type="EMBL" id="LR796520">
    <property type="protein sequence ID" value="CAB4149830.1"/>
    <property type="molecule type" value="Genomic_DNA"/>
</dbReference>
<dbReference type="EMBL" id="LR798373">
    <property type="protein sequence ID" value="CAB5227251.1"/>
    <property type="molecule type" value="Genomic_DNA"/>
</dbReference>
<evidence type="ECO:0000313" key="3">
    <source>
        <dbReference type="EMBL" id="CAB4182624.1"/>
    </source>
</evidence>
<dbReference type="EMBL" id="LR797037">
    <property type="protein sequence ID" value="CAB4182624.1"/>
    <property type="molecule type" value="Genomic_DNA"/>
</dbReference>
<organism evidence="5">
    <name type="scientific">uncultured Caudovirales phage</name>
    <dbReference type="NCBI Taxonomy" id="2100421"/>
    <lineage>
        <taxon>Viruses</taxon>
        <taxon>Duplodnaviria</taxon>
        <taxon>Heunggongvirae</taxon>
        <taxon>Uroviricota</taxon>
        <taxon>Caudoviricetes</taxon>
        <taxon>Peduoviridae</taxon>
        <taxon>Maltschvirus</taxon>
        <taxon>Maltschvirus maltsch</taxon>
    </lineage>
</organism>
<evidence type="ECO:0000313" key="5">
    <source>
        <dbReference type="EMBL" id="CAB4211687.1"/>
    </source>
</evidence>
<dbReference type="EMBL" id="LR797269">
    <property type="protein sequence ID" value="CAB4197830.1"/>
    <property type="molecule type" value="Genomic_DNA"/>
</dbReference>
<evidence type="ECO:0000313" key="2">
    <source>
        <dbReference type="EMBL" id="CAB4170192.1"/>
    </source>
</evidence>
<reference evidence="5" key="1">
    <citation type="submission" date="2020-05" db="EMBL/GenBank/DDBJ databases">
        <authorList>
            <person name="Chiriac C."/>
            <person name="Salcher M."/>
            <person name="Ghai R."/>
            <person name="Kavagutti S V."/>
        </authorList>
    </citation>
    <scope>NUCLEOTIDE SEQUENCE</scope>
</reference>
<protein>
    <submittedName>
        <fullName evidence="5">Uncharacterized protein</fullName>
    </submittedName>
</protein>
<accession>A0A6J5SCT1</accession>
<name>A0A6J5SCT1_9CAUD</name>
<evidence type="ECO:0000313" key="6">
    <source>
        <dbReference type="EMBL" id="CAB5227251.1"/>
    </source>
</evidence>
<evidence type="ECO:0000313" key="4">
    <source>
        <dbReference type="EMBL" id="CAB4197830.1"/>
    </source>
</evidence>
<proteinExistence type="predicted"/>